<organism evidence="1">
    <name type="scientific">uncultured Coleofasciculus sp</name>
    <dbReference type="NCBI Taxonomy" id="1267456"/>
    <lineage>
        <taxon>Bacteria</taxon>
        <taxon>Bacillati</taxon>
        <taxon>Cyanobacteriota</taxon>
        <taxon>Cyanophyceae</taxon>
        <taxon>Coleofasciculales</taxon>
        <taxon>Coleofasciculaceae</taxon>
        <taxon>Coleofasciculus</taxon>
        <taxon>environmental samples</taxon>
    </lineage>
</organism>
<dbReference type="AlphaFoldDB" id="A0A6J4HHI0"/>
<reference evidence="1" key="1">
    <citation type="submission" date="2020-02" db="EMBL/GenBank/DDBJ databases">
        <authorList>
            <person name="Meier V. D."/>
        </authorList>
    </citation>
    <scope>NUCLEOTIDE SEQUENCE</scope>
    <source>
        <strain evidence="1">AVDCRST_MAG92</strain>
    </source>
</reference>
<dbReference type="EMBL" id="CADCTM010000099">
    <property type="protein sequence ID" value="CAA9223757.1"/>
    <property type="molecule type" value="Genomic_DNA"/>
</dbReference>
<sequence>MFALNRGKTRVRATKGKVEELAKSQPLFGAFLISNKNHNIA</sequence>
<name>A0A6J4HHI0_9CYAN</name>
<accession>A0A6J4HHI0</accession>
<gene>
    <name evidence="1" type="ORF">AVDCRST_MAG92-680</name>
</gene>
<protein>
    <submittedName>
        <fullName evidence="1">Uncharacterized protein</fullName>
    </submittedName>
</protein>
<evidence type="ECO:0000313" key="1">
    <source>
        <dbReference type="EMBL" id="CAA9223757.1"/>
    </source>
</evidence>
<proteinExistence type="predicted"/>